<keyword evidence="3" id="KW-0964">Secreted</keyword>
<dbReference type="GO" id="GO:0005125">
    <property type="term" value="F:cytokine activity"/>
    <property type="evidence" value="ECO:0007669"/>
    <property type="project" value="InterPro"/>
</dbReference>
<dbReference type="RefSeq" id="XP_018083300.1">
    <property type="nucleotide sequence ID" value="XM_018227811.2"/>
</dbReference>
<proteinExistence type="inferred from homology"/>
<dbReference type="CTD" id="108697612"/>
<dbReference type="InterPro" id="IPR008996">
    <property type="entry name" value="IL1/FGF"/>
</dbReference>
<comment type="subcellular location">
    <subcellularLocation>
        <location evidence="1">Secreted</location>
    </subcellularLocation>
</comment>
<dbReference type="Pfam" id="PF00340">
    <property type="entry name" value="IL1"/>
    <property type="match status" value="1"/>
</dbReference>
<comment type="similarity">
    <text evidence="2">Belongs to the IL-1 family.</text>
</comment>
<evidence type="ECO:0000256" key="2">
    <source>
        <dbReference type="ARBA" id="ARBA00010448"/>
    </source>
</evidence>
<dbReference type="CDD" id="cd23298">
    <property type="entry name" value="beta-trefoil_IL18"/>
    <property type="match status" value="1"/>
</dbReference>
<evidence type="ECO:0000256" key="1">
    <source>
        <dbReference type="ARBA" id="ARBA00004613"/>
    </source>
</evidence>
<keyword evidence="4" id="KW-1185">Reference proteome</keyword>
<dbReference type="KEGG" id="xla:108697612"/>
<gene>
    <name evidence="5" type="primary">LOC108697612</name>
</gene>
<dbReference type="OrthoDB" id="8535973at2759"/>
<dbReference type="GO" id="GO:0006955">
    <property type="term" value="P:immune response"/>
    <property type="evidence" value="ECO:0007669"/>
    <property type="project" value="InterPro"/>
</dbReference>
<evidence type="ECO:0000313" key="5">
    <source>
        <dbReference type="RefSeq" id="XP_018083300.1"/>
    </source>
</evidence>
<dbReference type="GO" id="GO:0006954">
    <property type="term" value="P:inflammatory response"/>
    <property type="evidence" value="ECO:0007669"/>
    <property type="project" value="InterPro"/>
</dbReference>
<organism evidence="4 5">
    <name type="scientific">Xenopus laevis</name>
    <name type="common">African clawed frog</name>
    <dbReference type="NCBI Taxonomy" id="8355"/>
    <lineage>
        <taxon>Eukaryota</taxon>
        <taxon>Metazoa</taxon>
        <taxon>Chordata</taxon>
        <taxon>Craniata</taxon>
        <taxon>Vertebrata</taxon>
        <taxon>Euteleostomi</taxon>
        <taxon>Amphibia</taxon>
        <taxon>Batrachia</taxon>
        <taxon>Anura</taxon>
        <taxon>Pipoidea</taxon>
        <taxon>Pipidae</taxon>
        <taxon>Xenopodinae</taxon>
        <taxon>Xenopus</taxon>
        <taxon>Xenopus</taxon>
    </lineage>
</organism>
<sequence length="202" mass="23310">MNSEESHEFQISDNFSFLHEQDGDNIKICNEEFGTLLLTVNDLESWNEFGFFKAVIVNTFREFLAVFPENDQAEFIEEHQIERISFLMKIYRSTSSDDGISVAFTIIINGEIYSMFCTDQMQIAFKKGDCPARIDGNTSNMIFFKKIFNKSDPDVFSFESSLQKGYYLAFIEENGRRKLGLKKGQDDVDNTQAFDVHLETDS</sequence>
<dbReference type="SUPFAM" id="SSF50353">
    <property type="entry name" value="Cytokine"/>
    <property type="match status" value="1"/>
</dbReference>
<name>A0A8J0T6M8_XENLA</name>
<dbReference type="InterPro" id="IPR000975">
    <property type="entry name" value="IL-1_fam"/>
</dbReference>
<reference evidence="5" key="1">
    <citation type="submission" date="2025-08" db="UniProtKB">
        <authorList>
            <consortium name="RefSeq"/>
        </authorList>
    </citation>
    <scope>IDENTIFICATION</scope>
    <source>
        <strain evidence="5">J_2021</strain>
        <tissue evidence="5">Erythrocytes</tissue>
    </source>
</reference>
<protein>
    <submittedName>
        <fullName evidence="5">Interleukin-18</fullName>
    </submittedName>
</protein>
<accession>A0A8J0T6M8</accession>
<evidence type="ECO:0000256" key="3">
    <source>
        <dbReference type="ARBA" id="ARBA00022525"/>
    </source>
</evidence>
<dbReference type="Gene3D" id="2.80.10.50">
    <property type="match status" value="1"/>
</dbReference>
<dbReference type="AlphaFoldDB" id="A0A8J0T6M8"/>
<dbReference type="GO" id="GO:0005615">
    <property type="term" value="C:extracellular space"/>
    <property type="evidence" value="ECO:0007669"/>
    <property type="project" value="InterPro"/>
</dbReference>
<dbReference type="Proteomes" id="UP000186698">
    <property type="component" value="Chromosome 7S"/>
</dbReference>
<dbReference type="GeneID" id="108697612"/>
<evidence type="ECO:0000313" key="4">
    <source>
        <dbReference type="Proteomes" id="UP000186698"/>
    </source>
</evidence>